<keyword evidence="3" id="KW-1185">Reference proteome</keyword>
<dbReference type="Proteomes" id="UP000694544">
    <property type="component" value="Unplaced"/>
</dbReference>
<evidence type="ECO:0000313" key="2">
    <source>
        <dbReference type="Ensembl" id="ENSMMSP00000025534.1"/>
    </source>
</evidence>
<accession>A0A8C6E3Q6</accession>
<reference evidence="2" key="1">
    <citation type="submission" date="2025-08" db="UniProtKB">
        <authorList>
            <consortium name="Ensembl"/>
        </authorList>
    </citation>
    <scope>IDENTIFICATION</scope>
</reference>
<proteinExistence type="predicted"/>
<organism evidence="2 3">
    <name type="scientific">Moschus moschiferus</name>
    <name type="common">Siberian musk deer</name>
    <name type="synonym">Moschus sibiricus</name>
    <dbReference type="NCBI Taxonomy" id="68415"/>
    <lineage>
        <taxon>Eukaryota</taxon>
        <taxon>Metazoa</taxon>
        <taxon>Chordata</taxon>
        <taxon>Craniata</taxon>
        <taxon>Vertebrata</taxon>
        <taxon>Euteleostomi</taxon>
        <taxon>Mammalia</taxon>
        <taxon>Eutheria</taxon>
        <taxon>Laurasiatheria</taxon>
        <taxon>Artiodactyla</taxon>
        <taxon>Ruminantia</taxon>
        <taxon>Pecora</taxon>
        <taxon>Moschidae</taxon>
        <taxon>Moschus</taxon>
    </lineage>
</organism>
<evidence type="ECO:0000256" key="1">
    <source>
        <dbReference type="SAM" id="Phobius"/>
    </source>
</evidence>
<dbReference type="Ensembl" id="ENSMMST00000028201.1">
    <property type="protein sequence ID" value="ENSMMSP00000025534.1"/>
    <property type="gene ID" value="ENSMMSG00000019244.1"/>
</dbReference>
<protein>
    <submittedName>
        <fullName evidence="2">Uncharacterized protein</fullName>
    </submittedName>
</protein>
<keyword evidence="1" id="KW-1133">Transmembrane helix</keyword>
<feature type="transmembrane region" description="Helical" evidence="1">
    <location>
        <begin position="16"/>
        <end position="37"/>
    </location>
</feature>
<evidence type="ECO:0000313" key="3">
    <source>
        <dbReference type="Proteomes" id="UP000694544"/>
    </source>
</evidence>
<reference evidence="2" key="2">
    <citation type="submission" date="2025-09" db="UniProtKB">
        <authorList>
            <consortium name="Ensembl"/>
        </authorList>
    </citation>
    <scope>IDENTIFICATION</scope>
</reference>
<name>A0A8C6E3Q6_MOSMO</name>
<keyword evidence="1" id="KW-0472">Membrane</keyword>
<sequence>LYSTRSLFPVDINHRISFLVSLPPIMVPSAYSTLYLFMYVSFPLYTVTVFQPPAASCLLTLPQSSTWSEFASSRSEGGYFLPQAVGKQEP</sequence>
<dbReference type="AlphaFoldDB" id="A0A8C6E3Q6"/>
<keyword evidence="1" id="KW-0812">Transmembrane</keyword>